<dbReference type="InterPro" id="IPR013783">
    <property type="entry name" value="Ig-like_fold"/>
</dbReference>
<dbReference type="Gene3D" id="2.70.98.10">
    <property type="match status" value="1"/>
</dbReference>
<dbReference type="SUPFAM" id="SSF49303">
    <property type="entry name" value="beta-Galactosidase/glucuronidase domain"/>
    <property type="match status" value="1"/>
</dbReference>
<dbReference type="Proteomes" id="UP001642464">
    <property type="component" value="Unassembled WGS sequence"/>
</dbReference>
<dbReference type="PRINTS" id="PR00132">
    <property type="entry name" value="GLHYDRLASE2"/>
</dbReference>
<keyword evidence="4 7" id="KW-0378">Hydrolase</keyword>
<protein>
    <recommendedName>
        <fullName evidence="3">beta-galactosidase</fullName>
        <ecNumber evidence="3">3.2.1.23</ecNumber>
    </recommendedName>
    <alternativeName>
        <fullName evidence="6">Lactase</fullName>
    </alternativeName>
</protein>
<evidence type="ECO:0000256" key="3">
    <source>
        <dbReference type="ARBA" id="ARBA00012756"/>
    </source>
</evidence>
<sequence>MKSAYLRLVNRLRHLGTGALEHWQDPQVVYENVHEHHTPLRLLDNKLDAFAAFEQEKEETVFVRFVARVGDSRTCKFMLYPNPGAVPLAEVTARKCDDEVYFEDAEIPSVWQIEGNGDPPIYTNITFPWQRGWALSTSVPKRDNPTGVYRIAMDIPSGWIHAAQRGARDIFLILHGAGAGVDIFVNGHRIGYGQDSMTETEVVISDADLEEGTSNSLVLVVYRWTDGSYMEDQDQWWLSGVFRDIELQCRPREGGIADYIVSTSVQDSASAMVSADVRVTRADIASEDFEEVTVRAELYDADRKLVASNSAEAKHRAGFGDEFQEGGYFVAKVQLSVRDPHLWNVQDPYLYTLVLETTGSDGRVTQVEASQVGLRTVTITDAQVHVNGEPILVCGVNRHEWDPKRGKVILEETMIQDISLMKQFNFNAVRNSHYPNRHRWYELCDQMGLFVIDEANIETHGFSKVAHYSLLQNDWRWKQAFLARVKAMVKRSRNHACIIGWSLGNESGSGPNMRACADWVRRVDKSRTLQYEGGVKSGDSPMIMGDGRDPHCSDIICPMYDGPRHFAEVESETTAASGKYRKRPMILCEYSHAMGNSNGNLHQYWKLFRSPEHPRMQGGFIWDWVDQGLSRPDVMKGNWGYGGDFGPTSGREDSTFCINGLVFPDRTPHPAMHEAKYLMQPISFSYDPTKPAKVDVRLETHCVPLGKLKFEYRVYHSAQAAACLSGVCEVEPVDKPRRGHNARSGHAARDVDLQLVIPHTKLRQLWADELRGITLYVEATLTEDLAYAQRGHVVAHDSFLAYESVSDLRNSFETMLLEDDLSEAVDGGVRTSTGVKVVHVERGRHIRLESTRYTADFDIAVGRMGEVSAGDDILLEAGNGSVQHCFFRAATDNDLGGGDTMLPNELLKKFVPKSARAFSGFWDRMGLDRLEVVPMRIDVDARVDSDSRADRVVIRVFEEHRHGSNPRFKTDTTYTFTAESIFVDAAVFAAPSIWKGKIPSLPRVGLRMTVPGQFEQVEYFGQGPVESYPDRKAGCRMGVHQTEVDDMHVPYIQPSENGGRADVQWVQFTSRHTGKQFRMSYAFPEHDEVRPELFEGLDLSKTQAAPSRRPAGMFGAQFSASRYTPQEIHKAKHQIELPLRGKDSPIHVHLDTAHMGLGGDVSWFPKTQQQYRVIGAEWRYRVKIDPL</sequence>
<dbReference type="InterPro" id="IPR004199">
    <property type="entry name" value="B-gal_small/dom_5"/>
</dbReference>
<dbReference type="InterPro" id="IPR014718">
    <property type="entry name" value="GH-type_carb-bd"/>
</dbReference>
<dbReference type="InterPro" id="IPR008979">
    <property type="entry name" value="Galactose-bd-like_sf"/>
</dbReference>
<dbReference type="SUPFAM" id="SSF74650">
    <property type="entry name" value="Galactose mutarotase-like"/>
    <property type="match status" value="1"/>
</dbReference>
<name>A0ABP0SGQ3_9DINO</name>
<dbReference type="InterPro" id="IPR036156">
    <property type="entry name" value="Beta-gal/glucu_dom_sf"/>
</dbReference>
<evidence type="ECO:0000256" key="5">
    <source>
        <dbReference type="ARBA" id="ARBA00023295"/>
    </source>
</evidence>
<dbReference type="SUPFAM" id="SSF51445">
    <property type="entry name" value="(Trans)glycosidases"/>
    <property type="match status" value="1"/>
</dbReference>
<dbReference type="PROSITE" id="PS00719">
    <property type="entry name" value="GLYCOSYL_HYDROL_F2_1"/>
    <property type="match status" value="1"/>
</dbReference>
<evidence type="ECO:0000259" key="8">
    <source>
        <dbReference type="SMART" id="SM01038"/>
    </source>
</evidence>
<proteinExistence type="inferred from homology"/>
<comment type="similarity">
    <text evidence="2 7">Belongs to the glycosyl hydrolase 2 family.</text>
</comment>
<dbReference type="Gene3D" id="2.60.40.10">
    <property type="entry name" value="Immunoglobulins"/>
    <property type="match status" value="1"/>
</dbReference>
<dbReference type="Pfam" id="PF02837">
    <property type="entry name" value="Glyco_hydro_2_N"/>
    <property type="match status" value="1"/>
</dbReference>
<evidence type="ECO:0000313" key="9">
    <source>
        <dbReference type="EMBL" id="CAK9111531.1"/>
    </source>
</evidence>
<dbReference type="InterPro" id="IPR006104">
    <property type="entry name" value="Glyco_hydro_2_N"/>
</dbReference>
<gene>
    <name evidence="9" type="ORF">SCF082_LOCUS51762</name>
</gene>
<comment type="caution">
    <text evidence="9">The sequence shown here is derived from an EMBL/GenBank/DDBJ whole genome shotgun (WGS) entry which is preliminary data.</text>
</comment>
<accession>A0ABP0SGQ3</accession>
<dbReference type="EC" id="3.2.1.23" evidence="3"/>
<dbReference type="Gene3D" id="3.20.20.80">
    <property type="entry name" value="Glycosidases"/>
    <property type="match status" value="1"/>
</dbReference>
<reference evidence="9 10" key="1">
    <citation type="submission" date="2024-02" db="EMBL/GenBank/DDBJ databases">
        <authorList>
            <person name="Chen Y."/>
            <person name="Shah S."/>
            <person name="Dougan E. K."/>
            <person name="Thang M."/>
            <person name="Chan C."/>
        </authorList>
    </citation>
    <scope>NUCLEOTIDE SEQUENCE [LARGE SCALE GENOMIC DNA]</scope>
</reference>
<evidence type="ECO:0000256" key="7">
    <source>
        <dbReference type="RuleBase" id="RU361154"/>
    </source>
</evidence>
<keyword evidence="5 7" id="KW-0326">Glycosidase</keyword>
<evidence type="ECO:0000256" key="1">
    <source>
        <dbReference type="ARBA" id="ARBA00001412"/>
    </source>
</evidence>
<organism evidence="9 10">
    <name type="scientific">Durusdinium trenchii</name>
    <dbReference type="NCBI Taxonomy" id="1381693"/>
    <lineage>
        <taxon>Eukaryota</taxon>
        <taxon>Sar</taxon>
        <taxon>Alveolata</taxon>
        <taxon>Dinophyceae</taxon>
        <taxon>Suessiales</taxon>
        <taxon>Symbiodiniaceae</taxon>
        <taxon>Durusdinium</taxon>
    </lineage>
</organism>
<evidence type="ECO:0000313" key="10">
    <source>
        <dbReference type="Proteomes" id="UP001642464"/>
    </source>
</evidence>
<dbReference type="InterPro" id="IPR011013">
    <property type="entry name" value="Gal_mutarotase_sf_dom"/>
</dbReference>
<dbReference type="SUPFAM" id="SSF49785">
    <property type="entry name" value="Galactose-binding domain-like"/>
    <property type="match status" value="1"/>
</dbReference>
<evidence type="ECO:0000256" key="4">
    <source>
        <dbReference type="ARBA" id="ARBA00022801"/>
    </source>
</evidence>
<feature type="domain" description="Beta galactosidase small chain/" evidence="8">
    <location>
        <begin position="847"/>
        <end position="1185"/>
    </location>
</feature>
<dbReference type="PANTHER" id="PTHR46323:SF2">
    <property type="entry name" value="BETA-GALACTOSIDASE"/>
    <property type="match status" value="1"/>
</dbReference>
<comment type="catalytic activity">
    <reaction evidence="1">
        <text>Hydrolysis of terminal non-reducing beta-D-galactose residues in beta-D-galactosides.</text>
        <dbReference type="EC" id="3.2.1.23"/>
    </reaction>
</comment>
<dbReference type="InterPro" id="IPR023230">
    <property type="entry name" value="Glyco_hydro_2_CS"/>
</dbReference>
<dbReference type="InterPro" id="IPR006101">
    <property type="entry name" value="Glyco_hydro_2"/>
</dbReference>
<evidence type="ECO:0000256" key="2">
    <source>
        <dbReference type="ARBA" id="ARBA00007401"/>
    </source>
</evidence>
<keyword evidence="10" id="KW-1185">Reference proteome</keyword>
<dbReference type="InterPro" id="IPR006103">
    <property type="entry name" value="Glyco_hydro_2_cat"/>
</dbReference>
<evidence type="ECO:0000256" key="6">
    <source>
        <dbReference type="ARBA" id="ARBA00032230"/>
    </source>
</evidence>
<dbReference type="EMBL" id="CAXAMM010043750">
    <property type="protein sequence ID" value="CAK9111531.1"/>
    <property type="molecule type" value="Genomic_DNA"/>
</dbReference>
<dbReference type="SMART" id="SM01038">
    <property type="entry name" value="Bgal_small_N"/>
    <property type="match status" value="1"/>
</dbReference>
<dbReference type="Pfam" id="PF02836">
    <property type="entry name" value="Glyco_hydro_2_C"/>
    <property type="match status" value="1"/>
</dbReference>
<dbReference type="InterPro" id="IPR006102">
    <property type="entry name" value="Ig-like_GH2"/>
</dbReference>
<dbReference type="Pfam" id="PF00703">
    <property type="entry name" value="Glyco_hydro_2"/>
    <property type="match status" value="1"/>
</dbReference>
<dbReference type="InterPro" id="IPR017853">
    <property type="entry name" value="GH"/>
</dbReference>
<dbReference type="Gene3D" id="2.60.120.260">
    <property type="entry name" value="Galactose-binding domain-like"/>
    <property type="match status" value="1"/>
</dbReference>
<dbReference type="Pfam" id="PF02929">
    <property type="entry name" value="Bgal_small_N"/>
    <property type="match status" value="1"/>
</dbReference>
<dbReference type="InterPro" id="IPR050347">
    <property type="entry name" value="Bact_Beta-galactosidase"/>
</dbReference>
<dbReference type="PANTHER" id="PTHR46323">
    <property type="entry name" value="BETA-GALACTOSIDASE"/>
    <property type="match status" value="1"/>
</dbReference>